<accession>A0ABR2YWF3</accession>
<gene>
    <name evidence="1" type="ORF">WJX75_009882</name>
</gene>
<dbReference type="Gene3D" id="2.130.10.10">
    <property type="entry name" value="YVTN repeat-like/Quinoprotein amine dehydrogenase"/>
    <property type="match status" value="1"/>
</dbReference>
<dbReference type="InterPro" id="IPR015943">
    <property type="entry name" value="WD40/YVTN_repeat-like_dom_sf"/>
</dbReference>
<proteinExistence type="predicted"/>
<protein>
    <submittedName>
        <fullName evidence="1">Uncharacterized protein</fullName>
    </submittedName>
</protein>
<name>A0ABR2YWF3_9CHLO</name>
<dbReference type="InterPro" id="IPR045288">
    <property type="entry name" value="At1g75140-like"/>
</dbReference>
<dbReference type="PANTHER" id="PTHR35464">
    <property type="entry name" value="OS06G0115200 PROTEIN"/>
    <property type="match status" value="1"/>
</dbReference>
<keyword evidence="2" id="KW-1185">Reference proteome</keyword>
<dbReference type="Proteomes" id="UP001491310">
    <property type="component" value="Unassembled WGS sequence"/>
</dbReference>
<organism evidence="1 2">
    <name type="scientific">Coccomyxa subellipsoidea</name>
    <dbReference type="NCBI Taxonomy" id="248742"/>
    <lineage>
        <taxon>Eukaryota</taxon>
        <taxon>Viridiplantae</taxon>
        <taxon>Chlorophyta</taxon>
        <taxon>core chlorophytes</taxon>
        <taxon>Trebouxiophyceae</taxon>
        <taxon>Trebouxiophyceae incertae sedis</taxon>
        <taxon>Coccomyxaceae</taxon>
        <taxon>Coccomyxa</taxon>
    </lineage>
</organism>
<comment type="caution">
    <text evidence="1">The sequence shown here is derived from an EMBL/GenBank/DDBJ whole genome shotgun (WGS) entry which is preliminary data.</text>
</comment>
<evidence type="ECO:0000313" key="2">
    <source>
        <dbReference type="Proteomes" id="UP001491310"/>
    </source>
</evidence>
<sequence>MKASWASGFQQLAAAQTGAEVTALHAMHPSRVDGLALFALAGDAKGVLQFLSPEGKLTATHDTGLGQGVSAIASHRIARNESLVAVGLADGSVSILRIHFSLSRHHRFAAERGAINSITQKQQLSGADKTDRSEKEVEHLVFLASPRVPHQLVVARRSGHVDVWRSNGTLRLRVKTEDQIRQLKVTAEGALLVTSKGISTAAFPKDHPSASPGHAQQLGLVEIGCQGLNDAIIISAAWAVNEHGAPQYDRVYALTADGQLLVLFITQSGPLPKCKVWYRTPVPWSPGAAQMQAIRGYLLLSSEDVIQVFKANSTGMHAVIAEPLQVLAQAESAQDVLERTLPPVLATSRYNLVLIPLGKGLLGIYKSKLPFRQPVNLQTDGYKRPLFAIAMAIVGYWQFSRLKSRRASRDVVRPQRGLQDPLGLRFSAARQQGRVTEEDEDAEFAEEIRAAYESEQRGGGAERSRGSEAVLGQVLHEGFRRAEGSYREL</sequence>
<dbReference type="InterPro" id="IPR036322">
    <property type="entry name" value="WD40_repeat_dom_sf"/>
</dbReference>
<dbReference type="SUPFAM" id="SSF50978">
    <property type="entry name" value="WD40 repeat-like"/>
    <property type="match status" value="1"/>
</dbReference>
<dbReference type="EMBL" id="JALJOT010000004">
    <property type="protein sequence ID" value="KAK9916192.1"/>
    <property type="molecule type" value="Genomic_DNA"/>
</dbReference>
<dbReference type="PANTHER" id="PTHR35464:SF1">
    <property type="entry name" value="OS06G0115200 PROTEIN"/>
    <property type="match status" value="1"/>
</dbReference>
<evidence type="ECO:0000313" key="1">
    <source>
        <dbReference type="EMBL" id="KAK9916192.1"/>
    </source>
</evidence>
<reference evidence="1 2" key="1">
    <citation type="journal article" date="2024" name="Nat. Commun.">
        <title>Phylogenomics reveals the evolutionary origins of lichenization in chlorophyte algae.</title>
        <authorList>
            <person name="Puginier C."/>
            <person name="Libourel C."/>
            <person name="Otte J."/>
            <person name="Skaloud P."/>
            <person name="Haon M."/>
            <person name="Grisel S."/>
            <person name="Petersen M."/>
            <person name="Berrin J.G."/>
            <person name="Delaux P.M."/>
            <person name="Dal Grande F."/>
            <person name="Keller J."/>
        </authorList>
    </citation>
    <scope>NUCLEOTIDE SEQUENCE [LARGE SCALE GENOMIC DNA]</scope>
    <source>
        <strain evidence="1 2">SAG 216-7</strain>
    </source>
</reference>